<keyword evidence="4" id="KW-1185">Reference proteome</keyword>
<dbReference type="AlphaFoldDB" id="N0B929"/>
<evidence type="ECO:0000256" key="2">
    <source>
        <dbReference type="SAM" id="Phobius"/>
    </source>
</evidence>
<feature type="region of interest" description="Disordered" evidence="1">
    <location>
        <begin position="1"/>
        <end position="45"/>
    </location>
</feature>
<dbReference type="Proteomes" id="UP000005952">
    <property type="component" value="Chromosome"/>
</dbReference>
<keyword evidence="2" id="KW-0472">Membrane</keyword>
<gene>
    <name evidence="3" type="ORF">HYPDE_26678</name>
</gene>
<dbReference type="STRING" id="670307.HYPDE_26678"/>
<name>N0B929_9HYPH</name>
<evidence type="ECO:0008006" key="5">
    <source>
        <dbReference type="Google" id="ProtNLM"/>
    </source>
</evidence>
<protein>
    <recommendedName>
        <fullName evidence="5">DUF2335 domain-containing protein</fullName>
    </recommendedName>
</protein>
<reference evidence="3 4" key="1">
    <citation type="journal article" date="2013" name="Genome Announc.">
        <title>Genome sequences for three denitrifying bacterial strains isolated from a uranium- and nitrate-contaminated subsurface environment.</title>
        <authorList>
            <person name="Venkatramanan R."/>
            <person name="Prakash O."/>
            <person name="Woyke T."/>
            <person name="Chain P."/>
            <person name="Goodwin L.A."/>
            <person name="Watson D."/>
            <person name="Brooks S."/>
            <person name="Kostka J.E."/>
            <person name="Green S.J."/>
        </authorList>
    </citation>
    <scope>NUCLEOTIDE SEQUENCE [LARGE SCALE GENOMIC DNA]</scope>
    <source>
        <strain evidence="3 4">1NES1</strain>
    </source>
</reference>
<keyword evidence="2" id="KW-1133">Transmembrane helix</keyword>
<dbReference type="KEGG" id="hdt:HYPDE_26678"/>
<evidence type="ECO:0000313" key="4">
    <source>
        <dbReference type="Proteomes" id="UP000005952"/>
    </source>
</evidence>
<accession>N0B929</accession>
<dbReference type="HOGENOM" id="CLU_1515930_0_0_5"/>
<feature type="transmembrane region" description="Helical" evidence="2">
    <location>
        <begin position="126"/>
        <end position="145"/>
    </location>
</feature>
<sequence length="177" mass="19111">MARRSDKSGKTGSGQLPAEVFTFPQSSSANDDGLEHDAPPANLSPAERRLYDELLTLARRLDKQGVPGAYGLVANVADQVTALKHRGQSAIAALARGVDALKKADETHTSKRLETMRKVMSDHEPALFTAAICLLIAIGCLIAGFADSRNYFPFSIFALAVTAVFVLPTLWDLKTKR</sequence>
<evidence type="ECO:0000256" key="1">
    <source>
        <dbReference type="SAM" id="MobiDB-lite"/>
    </source>
</evidence>
<keyword evidence="2" id="KW-0812">Transmembrane</keyword>
<feature type="transmembrane region" description="Helical" evidence="2">
    <location>
        <begin position="151"/>
        <end position="171"/>
    </location>
</feature>
<evidence type="ECO:0000313" key="3">
    <source>
        <dbReference type="EMBL" id="AGK57016.1"/>
    </source>
</evidence>
<organism evidence="3 4">
    <name type="scientific">Hyphomicrobium denitrificans 1NES1</name>
    <dbReference type="NCBI Taxonomy" id="670307"/>
    <lineage>
        <taxon>Bacteria</taxon>
        <taxon>Pseudomonadati</taxon>
        <taxon>Pseudomonadota</taxon>
        <taxon>Alphaproteobacteria</taxon>
        <taxon>Hyphomicrobiales</taxon>
        <taxon>Hyphomicrobiaceae</taxon>
        <taxon>Hyphomicrobium</taxon>
    </lineage>
</organism>
<dbReference type="RefSeq" id="WP_015597053.1">
    <property type="nucleotide sequence ID" value="NC_021172.1"/>
</dbReference>
<proteinExistence type="predicted"/>
<dbReference type="EMBL" id="CP005587">
    <property type="protein sequence ID" value="AGK57016.1"/>
    <property type="molecule type" value="Genomic_DNA"/>
</dbReference>